<evidence type="ECO:0000313" key="3">
    <source>
        <dbReference type="WBParaSite" id="Pan_g2435.t1"/>
    </source>
</evidence>
<proteinExistence type="predicted"/>
<feature type="compositionally biased region" description="Pro residues" evidence="1">
    <location>
        <begin position="44"/>
        <end position="56"/>
    </location>
</feature>
<sequence>MLPITTNPPSTVPSCTPSPSISEGECPKLNRRVTLPPSKRLDPSPTPSNQPSPPAPVKQSTNTPKSKPQKSGSISRKKIRKTSHRLRSDVDHWTEYYESKTLPDGREVYACKFCTKTYLIFAKENTIQAHTYTCPGNKAPNV</sequence>
<dbReference type="AlphaFoldDB" id="A0A7E4VU91"/>
<name>A0A7E4VU91_PANRE</name>
<organism evidence="2 3">
    <name type="scientific">Panagrellus redivivus</name>
    <name type="common">Microworm</name>
    <dbReference type="NCBI Taxonomy" id="6233"/>
    <lineage>
        <taxon>Eukaryota</taxon>
        <taxon>Metazoa</taxon>
        <taxon>Ecdysozoa</taxon>
        <taxon>Nematoda</taxon>
        <taxon>Chromadorea</taxon>
        <taxon>Rhabditida</taxon>
        <taxon>Tylenchina</taxon>
        <taxon>Panagrolaimomorpha</taxon>
        <taxon>Panagrolaimoidea</taxon>
        <taxon>Panagrolaimidae</taxon>
        <taxon>Panagrellus</taxon>
    </lineage>
</organism>
<accession>A0A7E4VU91</accession>
<feature type="compositionally biased region" description="Basic residues" evidence="1">
    <location>
        <begin position="75"/>
        <end position="85"/>
    </location>
</feature>
<dbReference type="Proteomes" id="UP000492821">
    <property type="component" value="Unassembled WGS sequence"/>
</dbReference>
<reference evidence="3" key="2">
    <citation type="submission" date="2020-10" db="UniProtKB">
        <authorList>
            <consortium name="WormBaseParasite"/>
        </authorList>
    </citation>
    <scope>IDENTIFICATION</scope>
</reference>
<feature type="compositionally biased region" description="Low complexity" evidence="1">
    <location>
        <begin position="1"/>
        <end position="22"/>
    </location>
</feature>
<dbReference type="WBParaSite" id="Pan_g2435.t1">
    <property type="protein sequence ID" value="Pan_g2435.t1"/>
    <property type="gene ID" value="Pan_g2435"/>
</dbReference>
<protein>
    <submittedName>
        <fullName evidence="3">BED-type domain-containing protein</fullName>
    </submittedName>
</protein>
<evidence type="ECO:0000256" key="1">
    <source>
        <dbReference type="SAM" id="MobiDB-lite"/>
    </source>
</evidence>
<keyword evidence="2" id="KW-1185">Reference proteome</keyword>
<feature type="region of interest" description="Disordered" evidence="1">
    <location>
        <begin position="1"/>
        <end position="86"/>
    </location>
</feature>
<evidence type="ECO:0000313" key="2">
    <source>
        <dbReference type="Proteomes" id="UP000492821"/>
    </source>
</evidence>
<reference evidence="2" key="1">
    <citation type="journal article" date="2013" name="Genetics">
        <title>The draft genome and transcriptome of Panagrellus redivivus are shaped by the harsh demands of a free-living lifestyle.</title>
        <authorList>
            <person name="Srinivasan J."/>
            <person name="Dillman A.R."/>
            <person name="Macchietto M.G."/>
            <person name="Heikkinen L."/>
            <person name="Lakso M."/>
            <person name="Fracchia K.M."/>
            <person name="Antoshechkin I."/>
            <person name="Mortazavi A."/>
            <person name="Wong G."/>
            <person name="Sternberg P.W."/>
        </authorList>
    </citation>
    <scope>NUCLEOTIDE SEQUENCE [LARGE SCALE GENOMIC DNA]</scope>
    <source>
        <strain evidence="2">MT8872</strain>
    </source>
</reference>